<gene>
    <name evidence="2" type="ORF">GV829_10160</name>
</gene>
<dbReference type="GO" id="GO:0050577">
    <property type="term" value="F:GDP-L-fucose synthase activity"/>
    <property type="evidence" value="ECO:0007669"/>
    <property type="project" value="TreeGrafter"/>
</dbReference>
<dbReference type="PANTHER" id="PTHR43238">
    <property type="entry name" value="GDP-L-FUCOSE SYNTHASE"/>
    <property type="match status" value="1"/>
</dbReference>
<name>A0A6M4B011_9SPHN</name>
<accession>A0A6M4B011</accession>
<dbReference type="Gene3D" id="3.90.25.10">
    <property type="entry name" value="UDP-galactose 4-epimerase, domain 1"/>
    <property type="match status" value="1"/>
</dbReference>
<dbReference type="Proteomes" id="UP000503018">
    <property type="component" value="Chromosome"/>
</dbReference>
<evidence type="ECO:0000259" key="1">
    <source>
        <dbReference type="Pfam" id="PF01370"/>
    </source>
</evidence>
<dbReference type="InterPro" id="IPR001509">
    <property type="entry name" value="Epimerase_deHydtase"/>
</dbReference>
<protein>
    <submittedName>
        <fullName evidence="2">NAD-dependent epimerase/dehydratase family protein</fullName>
    </submittedName>
</protein>
<dbReference type="EMBL" id="CP053015">
    <property type="protein sequence ID" value="QJQ33709.1"/>
    <property type="molecule type" value="Genomic_DNA"/>
</dbReference>
<dbReference type="KEGG" id="slan:GV829_10160"/>
<evidence type="ECO:0000313" key="3">
    <source>
        <dbReference type="Proteomes" id="UP000503018"/>
    </source>
</evidence>
<keyword evidence="3" id="KW-1185">Reference proteome</keyword>
<dbReference type="AlphaFoldDB" id="A0A6M4B011"/>
<dbReference type="SUPFAM" id="SSF51735">
    <property type="entry name" value="NAD(P)-binding Rossmann-fold domains"/>
    <property type="match status" value="1"/>
</dbReference>
<reference evidence="2 3" key="1">
    <citation type="submission" date="2020-01" db="EMBL/GenBank/DDBJ databases">
        <title>Sphingomonas sp. strain CSW-10.</title>
        <authorList>
            <person name="Chen W.-M."/>
        </authorList>
    </citation>
    <scope>NUCLEOTIDE SEQUENCE [LARGE SCALE GENOMIC DNA]</scope>
    <source>
        <strain evidence="2 3">CSW-10</strain>
    </source>
</reference>
<proteinExistence type="predicted"/>
<dbReference type="Gene3D" id="3.40.50.720">
    <property type="entry name" value="NAD(P)-binding Rossmann-like Domain"/>
    <property type="match status" value="1"/>
</dbReference>
<evidence type="ECO:0000313" key="2">
    <source>
        <dbReference type="EMBL" id="QJQ33709.1"/>
    </source>
</evidence>
<feature type="domain" description="NAD-dependent epimerase/dehydratase" evidence="1">
    <location>
        <begin position="1"/>
        <end position="223"/>
    </location>
</feature>
<dbReference type="Pfam" id="PF01370">
    <property type="entry name" value="Epimerase"/>
    <property type="match status" value="1"/>
</dbReference>
<sequence length="302" mass="31602">MLGQALLRALEQSGATALTASRAQLDLRDRDAVAAWLGQERPDMAVIAAARVGGVAAYEAAPLDYLADNALIALSVTAAAAAVRLPRLCFVASAAAYPEHAAQPLQESALMSGPLDAAHRTYGLAKLLGIEAVASARRQHGLDWFSVLPTNLYGRGGKDDAQNGHVLATLVRRALAAKADGDAEMLVWGTGAARRDFLHVDDCARAIVLLLGASHGHDVVNIGSGADVSIADLAAIISSAADYEGELRFDPSKPEGAARRMMDIGRLRALGWWPTISLRRGIAAMVEGARVAKNVNGDMGAK</sequence>
<dbReference type="PANTHER" id="PTHR43238:SF1">
    <property type="entry name" value="GDP-L-FUCOSE SYNTHASE"/>
    <property type="match status" value="1"/>
</dbReference>
<dbReference type="InterPro" id="IPR036291">
    <property type="entry name" value="NAD(P)-bd_dom_sf"/>
</dbReference>
<organism evidence="2 3">
    <name type="scientific">Sphingomonas lacunae</name>
    <dbReference type="NCBI Taxonomy" id="2698828"/>
    <lineage>
        <taxon>Bacteria</taxon>
        <taxon>Pseudomonadati</taxon>
        <taxon>Pseudomonadota</taxon>
        <taxon>Alphaproteobacteria</taxon>
        <taxon>Sphingomonadales</taxon>
        <taxon>Sphingomonadaceae</taxon>
        <taxon>Sphingomonas</taxon>
    </lineage>
</organism>